<dbReference type="Gene3D" id="3.30.1520.10">
    <property type="entry name" value="Phox-like domain"/>
    <property type="match status" value="1"/>
</dbReference>
<evidence type="ECO:0000256" key="8">
    <source>
        <dbReference type="ARBA" id="ARBA00022927"/>
    </source>
</evidence>
<keyword evidence="8" id="KW-0653">Protein transport</keyword>
<dbReference type="GO" id="GO:0030904">
    <property type="term" value="C:retromer complex"/>
    <property type="evidence" value="ECO:0007669"/>
    <property type="project" value="UniProtKB-ARBA"/>
</dbReference>
<dbReference type="PANTHER" id="PTHR10555:SF170">
    <property type="entry name" value="FI18122P1"/>
    <property type="match status" value="1"/>
</dbReference>
<comment type="caution">
    <text evidence="13">The sequence shown here is derived from an EMBL/GenBank/DDBJ whole genome shotgun (WGS) entry which is preliminary data.</text>
</comment>
<dbReference type="Gene3D" id="1.20.1270.60">
    <property type="entry name" value="Arfaptin homology (AH) domain/BAR domain"/>
    <property type="match status" value="1"/>
</dbReference>
<dbReference type="Proteomes" id="UP000717328">
    <property type="component" value="Unassembled WGS sequence"/>
</dbReference>
<feature type="compositionally biased region" description="Pro residues" evidence="11">
    <location>
        <begin position="229"/>
        <end position="239"/>
    </location>
</feature>
<evidence type="ECO:0000256" key="10">
    <source>
        <dbReference type="ARBA" id="ARBA00023136"/>
    </source>
</evidence>
<dbReference type="InterPro" id="IPR036871">
    <property type="entry name" value="PX_dom_sf"/>
</dbReference>
<reference evidence="13" key="1">
    <citation type="submission" date="2021-02" db="EMBL/GenBank/DDBJ databases">
        <authorList>
            <person name="Nieuwenhuis M."/>
            <person name="Van De Peppel L.J.J."/>
        </authorList>
    </citation>
    <scope>NUCLEOTIDE SEQUENCE</scope>
    <source>
        <strain evidence="13">D49</strain>
    </source>
</reference>
<evidence type="ECO:0000313" key="13">
    <source>
        <dbReference type="EMBL" id="KAG5654367.1"/>
    </source>
</evidence>
<dbReference type="InterPro" id="IPR035803">
    <property type="entry name" value="BAR_Vps5"/>
</dbReference>
<dbReference type="SMART" id="SM00312">
    <property type="entry name" value="PX"/>
    <property type="match status" value="1"/>
</dbReference>
<dbReference type="CDD" id="cd07627">
    <property type="entry name" value="BAR_Vps5p"/>
    <property type="match status" value="1"/>
</dbReference>
<evidence type="ECO:0000256" key="3">
    <source>
        <dbReference type="ARBA" id="ARBA00004555"/>
    </source>
</evidence>
<feature type="compositionally biased region" description="Polar residues" evidence="11">
    <location>
        <begin position="142"/>
        <end position="151"/>
    </location>
</feature>
<dbReference type="InterPro" id="IPR027267">
    <property type="entry name" value="AH/BAR_dom_sf"/>
</dbReference>
<dbReference type="GO" id="GO:0045053">
    <property type="term" value="P:protein retention in Golgi apparatus"/>
    <property type="evidence" value="ECO:0007669"/>
    <property type="project" value="TreeGrafter"/>
</dbReference>
<feature type="region of interest" description="Disordered" evidence="11">
    <location>
        <begin position="1"/>
        <end position="52"/>
    </location>
</feature>
<feature type="compositionally biased region" description="Acidic residues" evidence="11">
    <location>
        <begin position="85"/>
        <end position="96"/>
    </location>
</feature>
<sequence length="687" mass="76003">MDGFDDLLAPSRNALEDNPFADPFAKRSNSPDPWASPFANSSHDDYGHNTASIADPYASTAISYESPSSTYDEDPLEGSLKPPLEIEEEEDHDADDTPSQAQSPGFRESIPIAFSETATIRPKVLEEIQPTIVPSEELGRSETPTSKQHTNPPSPVLQHGKDLPRTGSHFVSPSASSSTSKNSNEFVSPLERANPLTLDRSLTGLAIGADALGGGWQSEETAWGGAPSLPAPVLSPAPAPADDDSDDDKPIGQTIRTSLEGKLSSDVPSLKRTDSGLQPVFVISVDDPQKVGDPIRGYTMYTVHTRTTSPLFQKSAFSVLRRYSDFLWLYETLSINNPGVVVPPVPEKNPFGRFDDQFVRQRRFGLEKCIQKIANHPVLGKDTDLRLFLESDTFALDIKHRKAEIAHERGGVLASIGQTIAGPRFHETDEWFDKQKAYLDSLESQLRGLVKAIEAVARQRIDLAAAAGEFAQTVTDLSASDVGKQLSHSLSGLADVEKKAHDIQIAQSEQDMVTLMGTVDEYARLINSVRVLFHRTKAVGFMVDVLKYDLLRTKQAHEKNRAQGRLPTERLGYSLSQIAEAERRALDAKHEFDHVSKLIKSEVARFEQERIEDFKDSLHAFLEGMISKQKEARAMLYFHRIPLLTPGSIVDWFLGELPTNALKAGRWWWKYPKYVQGSCLAIPVLLK</sequence>
<feature type="compositionally biased region" description="Low complexity" evidence="11">
    <location>
        <begin position="168"/>
        <end position="183"/>
    </location>
</feature>
<feature type="region of interest" description="Disordered" evidence="11">
    <location>
        <begin position="218"/>
        <end position="271"/>
    </location>
</feature>
<organism evidence="13 14">
    <name type="scientific">Sphagnurus paluster</name>
    <dbReference type="NCBI Taxonomy" id="117069"/>
    <lineage>
        <taxon>Eukaryota</taxon>
        <taxon>Fungi</taxon>
        <taxon>Dikarya</taxon>
        <taxon>Basidiomycota</taxon>
        <taxon>Agaricomycotina</taxon>
        <taxon>Agaricomycetes</taxon>
        <taxon>Agaricomycetidae</taxon>
        <taxon>Agaricales</taxon>
        <taxon>Tricholomatineae</taxon>
        <taxon>Lyophyllaceae</taxon>
        <taxon>Sphagnurus</taxon>
    </lineage>
</organism>
<dbReference type="InterPro" id="IPR015404">
    <property type="entry name" value="Vps5_C"/>
</dbReference>
<keyword evidence="6" id="KW-0963">Cytoplasm</keyword>
<feature type="region of interest" description="Disordered" evidence="11">
    <location>
        <begin position="64"/>
        <end position="188"/>
    </location>
</feature>
<evidence type="ECO:0000256" key="5">
    <source>
        <dbReference type="ARBA" id="ARBA00022448"/>
    </source>
</evidence>
<evidence type="ECO:0000256" key="2">
    <source>
        <dbReference type="ARBA" id="ARBA00004496"/>
    </source>
</evidence>
<proteinExistence type="inferred from homology"/>
<evidence type="ECO:0000259" key="12">
    <source>
        <dbReference type="PROSITE" id="PS50195"/>
    </source>
</evidence>
<keyword evidence="10" id="KW-0472">Membrane</keyword>
<dbReference type="InterPro" id="IPR001683">
    <property type="entry name" value="PX_dom"/>
</dbReference>
<evidence type="ECO:0000256" key="6">
    <source>
        <dbReference type="ARBA" id="ARBA00022490"/>
    </source>
</evidence>
<dbReference type="FunFam" id="1.20.1270.60:FF:000022">
    <property type="entry name" value="Sorting nexin 3 protein"/>
    <property type="match status" value="1"/>
</dbReference>
<gene>
    <name evidence="13" type="ORF">H0H81_003825</name>
</gene>
<dbReference type="Pfam" id="PF00787">
    <property type="entry name" value="PX"/>
    <property type="match status" value="1"/>
</dbReference>
<evidence type="ECO:0000256" key="4">
    <source>
        <dbReference type="ARBA" id="ARBA00010883"/>
    </source>
</evidence>
<comment type="similarity">
    <text evidence="4">Belongs to the sorting nexin family.</text>
</comment>
<accession>A0A9P7GWL3</accession>
<reference evidence="13" key="2">
    <citation type="submission" date="2021-10" db="EMBL/GenBank/DDBJ databases">
        <title>Phylogenomics reveals ancestral predisposition of the termite-cultivated fungus Termitomyces towards a domesticated lifestyle.</title>
        <authorList>
            <person name="Auxier B."/>
            <person name="Grum-Grzhimaylo A."/>
            <person name="Cardenas M.E."/>
            <person name="Lodge J.D."/>
            <person name="Laessoe T."/>
            <person name="Pedersen O."/>
            <person name="Smith M.E."/>
            <person name="Kuyper T.W."/>
            <person name="Franco-Molano E.A."/>
            <person name="Baroni T.J."/>
            <person name="Aanen D.K."/>
        </authorList>
    </citation>
    <scope>NUCLEOTIDE SEQUENCE</scope>
    <source>
        <strain evidence="13">D49</strain>
    </source>
</reference>
<evidence type="ECO:0000256" key="7">
    <source>
        <dbReference type="ARBA" id="ARBA00022553"/>
    </source>
</evidence>
<dbReference type="EMBL" id="JABCKI010000010">
    <property type="protein sequence ID" value="KAG5654367.1"/>
    <property type="molecule type" value="Genomic_DNA"/>
</dbReference>
<dbReference type="GO" id="GO:0015031">
    <property type="term" value="P:protein transport"/>
    <property type="evidence" value="ECO:0007669"/>
    <property type="project" value="UniProtKB-KW"/>
</dbReference>
<dbReference type="GO" id="GO:0042147">
    <property type="term" value="P:retrograde transport, endosome to Golgi"/>
    <property type="evidence" value="ECO:0007669"/>
    <property type="project" value="TreeGrafter"/>
</dbReference>
<dbReference type="Pfam" id="PF09325">
    <property type="entry name" value="Vps5"/>
    <property type="match status" value="1"/>
</dbReference>
<dbReference type="OrthoDB" id="271164at2759"/>
<comment type="subcellular location">
    <subcellularLocation>
        <location evidence="2">Cytoplasm</location>
    </subcellularLocation>
    <subcellularLocation>
        <location evidence="3">Golgi apparatus</location>
    </subcellularLocation>
    <subcellularLocation>
        <location evidence="1">Membrane</location>
        <topology evidence="1">Peripheral membrane protein</topology>
        <orientation evidence="1">Cytoplasmic side</orientation>
    </subcellularLocation>
</comment>
<feature type="domain" description="PX" evidence="12">
    <location>
        <begin position="279"/>
        <end position="395"/>
    </location>
</feature>
<dbReference type="GO" id="GO:0005829">
    <property type="term" value="C:cytosol"/>
    <property type="evidence" value="ECO:0007669"/>
    <property type="project" value="GOC"/>
</dbReference>
<dbReference type="SUPFAM" id="SSF64268">
    <property type="entry name" value="PX domain"/>
    <property type="match status" value="1"/>
</dbReference>
<evidence type="ECO:0000256" key="9">
    <source>
        <dbReference type="ARBA" id="ARBA00023034"/>
    </source>
</evidence>
<keyword evidence="5" id="KW-0813">Transport</keyword>
<evidence type="ECO:0000313" key="14">
    <source>
        <dbReference type="Proteomes" id="UP000717328"/>
    </source>
</evidence>
<dbReference type="GO" id="GO:0005768">
    <property type="term" value="C:endosome"/>
    <property type="evidence" value="ECO:0007669"/>
    <property type="project" value="TreeGrafter"/>
</dbReference>
<dbReference type="AlphaFoldDB" id="A0A9P7GWL3"/>
<dbReference type="GO" id="GO:0005794">
    <property type="term" value="C:Golgi apparatus"/>
    <property type="evidence" value="ECO:0007669"/>
    <property type="project" value="UniProtKB-SubCell"/>
</dbReference>
<evidence type="ECO:0000256" key="1">
    <source>
        <dbReference type="ARBA" id="ARBA00004287"/>
    </source>
</evidence>
<keyword evidence="14" id="KW-1185">Reference proteome</keyword>
<protein>
    <recommendedName>
        <fullName evidence="12">PX domain-containing protein</fullName>
    </recommendedName>
</protein>
<name>A0A9P7GWL3_9AGAR</name>
<evidence type="ECO:0000256" key="11">
    <source>
        <dbReference type="SAM" id="MobiDB-lite"/>
    </source>
</evidence>
<keyword evidence="7" id="KW-0597">Phosphoprotein</keyword>
<dbReference type="PROSITE" id="PS50195">
    <property type="entry name" value="PX"/>
    <property type="match status" value="1"/>
</dbReference>
<dbReference type="SUPFAM" id="SSF103657">
    <property type="entry name" value="BAR/IMD domain-like"/>
    <property type="match status" value="1"/>
</dbReference>
<keyword evidence="9" id="KW-0333">Golgi apparatus</keyword>
<dbReference type="PANTHER" id="PTHR10555">
    <property type="entry name" value="SORTING NEXIN"/>
    <property type="match status" value="1"/>
</dbReference>
<dbReference type="GO" id="GO:0035091">
    <property type="term" value="F:phosphatidylinositol binding"/>
    <property type="evidence" value="ECO:0007669"/>
    <property type="project" value="InterPro"/>
</dbReference>